<name>A0A0E9PEA9_ANGAN</name>
<proteinExistence type="predicted"/>
<evidence type="ECO:0000313" key="1">
    <source>
        <dbReference type="EMBL" id="JAH02844.1"/>
    </source>
</evidence>
<sequence length="11" mass="1090">MAGVVRCAGAR</sequence>
<reference evidence="1" key="2">
    <citation type="journal article" date="2015" name="Fish Shellfish Immunol.">
        <title>Early steps in the European eel (Anguilla anguilla)-Vibrio vulnificus interaction in the gills: Role of the RtxA13 toxin.</title>
        <authorList>
            <person name="Callol A."/>
            <person name="Pajuelo D."/>
            <person name="Ebbesson L."/>
            <person name="Teles M."/>
            <person name="MacKenzie S."/>
            <person name="Amaro C."/>
        </authorList>
    </citation>
    <scope>NUCLEOTIDE SEQUENCE</scope>
</reference>
<dbReference type="EMBL" id="GBXM01105733">
    <property type="protein sequence ID" value="JAH02844.1"/>
    <property type="molecule type" value="Transcribed_RNA"/>
</dbReference>
<accession>A0A0E9PEA9</accession>
<reference evidence="1" key="1">
    <citation type="submission" date="2014-11" db="EMBL/GenBank/DDBJ databases">
        <authorList>
            <person name="Amaro Gonzalez C."/>
        </authorList>
    </citation>
    <scope>NUCLEOTIDE SEQUENCE</scope>
</reference>
<organism evidence="1">
    <name type="scientific">Anguilla anguilla</name>
    <name type="common">European freshwater eel</name>
    <name type="synonym">Muraena anguilla</name>
    <dbReference type="NCBI Taxonomy" id="7936"/>
    <lineage>
        <taxon>Eukaryota</taxon>
        <taxon>Metazoa</taxon>
        <taxon>Chordata</taxon>
        <taxon>Craniata</taxon>
        <taxon>Vertebrata</taxon>
        <taxon>Euteleostomi</taxon>
        <taxon>Actinopterygii</taxon>
        <taxon>Neopterygii</taxon>
        <taxon>Teleostei</taxon>
        <taxon>Anguilliformes</taxon>
        <taxon>Anguillidae</taxon>
        <taxon>Anguilla</taxon>
    </lineage>
</organism>
<protein>
    <submittedName>
        <fullName evidence="1">Uncharacterized protein</fullName>
    </submittedName>
</protein>